<comment type="caution">
    <text evidence="2">The sequence shown here is derived from an EMBL/GenBank/DDBJ whole genome shotgun (WGS) entry which is preliminary data.</text>
</comment>
<protein>
    <submittedName>
        <fullName evidence="2">Uncharacterized protein</fullName>
    </submittedName>
</protein>
<name>A0ABD5UEQ8_9EURY</name>
<accession>A0ABD5UEQ8</accession>
<keyword evidence="3" id="KW-1185">Reference proteome</keyword>
<evidence type="ECO:0000256" key="1">
    <source>
        <dbReference type="SAM" id="MobiDB-lite"/>
    </source>
</evidence>
<dbReference type="PROSITE" id="PS51257">
    <property type="entry name" value="PROKAR_LIPOPROTEIN"/>
    <property type="match status" value="1"/>
</dbReference>
<proteinExistence type="predicted"/>
<evidence type="ECO:0000313" key="3">
    <source>
        <dbReference type="Proteomes" id="UP001596333"/>
    </source>
</evidence>
<feature type="region of interest" description="Disordered" evidence="1">
    <location>
        <begin position="19"/>
        <end position="80"/>
    </location>
</feature>
<gene>
    <name evidence="2" type="ORF">ACFQEY_00835</name>
</gene>
<reference evidence="2 3" key="1">
    <citation type="journal article" date="2019" name="Int. J. Syst. Evol. Microbiol.">
        <title>The Global Catalogue of Microorganisms (GCM) 10K type strain sequencing project: providing services to taxonomists for standard genome sequencing and annotation.</title>
        <authorList>
            <consortium name="The Broad Institute Genomics Platform"/>
            <consortium name="The Broad Institute Genome Sequencing Center for Infectious Disease"/>
            <person name="Wu L."/>
            <person name="Ma J."/>
        </authorList>
    </citation>
    <scope>NUCLEOTIDE SEQUENCE [LARGE SCALE GENOMIC DNA]</scope>
    <source>
        <strain evidence="2 3">Y73</strain>
    </source>
</reference>
<organism evidence="2 3">
    <name type="scientific">Halorubrum trueperi</name>
    <dbReference type="NCBI Taxonomy" id="2004704"/>
    <lineage>
        <taxon>Archaea</taxon>
        <taxon>Methanobacteriati</taxon>
        <taxon>Methanobacteriota</taxon>
        <taxon>Stenosarchaea group</taxon>
        <taxon>Halobacteria</taxon>
        <taxon>Halobacteriales</taxon>
        <taxon>Haloferacaceae</taxon>
        <taxon>Halorubrum</taxon>
    </lineage>
</organism>
<evidence type="ECO:0000313" key="2">
    <source>
        <dbReference type="EMBL" id="MFC6887603.1"/>
    </source>
</evidence>
<dbReference type="Proteomes" id="UP001596333">
    <property type="component" value="Unassembled WGS sequence"/>
</dbReference>
<dbReference type="EMBL" id="JBHSXI010000001">
    <property type="protein sequence ID" value="MFC6887603.1"/>
    <property type="molecule type" value="Genomic_DNA"/>
</dbReference>
<sequence length="206" mass="22004">MRRRPLAASIVAVGLAGCSQIPGSGSDERDDDASPVAEAFGGGVERPDCAVESETIEVAAGDETRETETATTEPYPDTPREFDENEIVEWVPAFEEAYVSHDVLCGRDEASHVLRITYNTDRIEVFDRAGNGTTIFLRYAGGATAGADENGSVWEADIGYSAVLYVVDDTGAARVELDGLRDPSREEIEAEAPDPVETGDLVAVFG</sequence>
<dbReference type="AlphaFoldDB" id="A0ABD5UEQ8"/>
<dbReference type="RefSeq" id="WP_379763828.1">
    <property type="nucleotide sequence ID" value="NZ_JBHSXI010000001.1"/>
</dbReference>